<feature type="compositionally biased region" description="Basic and acidic residues" evidence="1">
    <location>
        <begin position="102"/>
        <end position="119"/>
    </location>
</feature>
<feature type="region of interest" description="Disordered" evidence="1">
    <location>
        <begin position="76"/>
        <end position="119"/>
    </location>
</feature>
<gene>
    <name evidence="2" type="ORF">CALVIDRAFT_405593</name>
</gene>
<evidence type="ECO:0000256" key="1">
    <source>
        <dbReference type="SAM" id="MobiDB-lite"/>
    </source>
</evidence>
<organism evidence="2 3">
    <name type="scientific">Calocera viscosa (strain TUFC12733)</name>
    <dbReference type="NCBI Taxonomy" id="1330018"/>
    <lineage>
        <taxon>Eukaryota</taxon>
        <taxon>Fungi</taxon>
        <taxon>Dikarya</taxon>
        <taxon>Basidiomycota</taxon>
        <taxon>Agaricomycotina</taxon>
        <taxon>Dacrymycetes</taxon>
        <taxon>Dacrymycetales</taxon>
        <taxon>Dacrymycetaceae</taxon>
        <taxon>Calocera</taxon>
    </lineage>
</organism>
<proteinExistence type="predicted"/>
<accession>A0A167PXJ5</accession>
<name>A0A167PXJ5_CALVF</name>
<protein>
    <submittedName>
        <fullName evidence="2">Uncharacterized protein</fullName>
    </submittedName>
</protein>
<dbReference type="EMBL" id="KV417273">
    <property type="protein sequence ID" value="KZO99222.1"/>
    <property type="molecule type" value="Genomic_DNA"/>
</dbReference>
<dbReference type="AlphaFoldDB" id="A0A167PXJ5"/>
<evidence type="ECO:0000313" key="2">
    <source>
        <dbReference type="EMBL" id="KZO99222.1"/>
    </source>
</evidence>
<reference evidence="2 3" key="1">
    <citation type="journal article" date="2016" name="Mol. Biol. Evol.">
        <title>Comparative Genomics of Early-Diverging Mushroom-Forming Fungi Provides Insights into the Origins of Lignocellulose Decay Capabilities.</title>
        <authorList>
            <person name="Nagy L.G."/>
            <person name="Riley R."/>
            <person name="Tritt A."/>
            <person name="Adam C."/>
            <person name="Daum C."/>
            <person name="Floudas D."/>
            <person name="Sun H."/>
            <person name="Yadav J.S."/>
            <person name="Pangilinan J."/>
            <person name="Larsson K.H."/>
            <person name="Matsuura K."/>
            <person name="Barry K."/>
            <person name="Labutti K."/>
            <person name="Kuo R."/>
            <person name="Ohm R.A."/>
            <person name="Bhattacharya S.S."/>
            <person name="Shirouzu T."/>
            <person name="Yoshinaga Y."/>
            <person name="Martin F.M."/>
            <person name="Grigoriev I.V."/>
            <person name="Hibbett D.S."/>
        </authorList>
    </citation>
    <scope>NUCLEOTIDE SEQUENCE [LARGE SCALE GENOMIC DNA]</scope>
    <source>
        <strain evidence="2 3">TUFC12733</strain>
    </source>
</reference>
<evidence type="ECO:0000313" key="3">
    <source>
        <dbReference type="Proteomes" id="UP000076738"/>
    </source>
</evidence>
<keyword evidence="3" id="KW-1185">Reference proteome</keyword>
<sequence>MHRIKKSRERRLGRGQRDREILLKEKDRTRMTLTDRCARLRVRVPRRTTLNRTYVTATPLSVPSCPSLTLRTGKMGGSAWEGARGGSGCAQPKHPVLAGQRPSDREQALGEQIREDRPA</sequence>
<dbReference type="Proteomes" id="UP000076738">
    <property type="component" value="Unassembled WGS sequence"/>
</dbReference>